<keyword evidence="1" id="KW-1133">Transmembrane helix</keyword>
<feature type="transmembrane region" description="Helical" evidence="1">
    <location>
        <begin position="37"/>
        <end position="54"/>
    </location>
</feature>
<accession>A0A1T4L1L0</accession>
<sequence length="71" mass="7999">MKTSSKLYLSALFLVVLAVLLPYLSFLPFSTVTLNKVSFVLIILAVIILGKDWWTKGIPSEKNSADRENRK</sequence>
<gene>
    <name evidence="2" type="ORF">SAMN02745116_00489</name>
</gene>
<protein>
    <submittedName>
        <fullName evidence="2">Uncharacterized protein</fullName>
    </submittedName>
</protein>
<keyword evidence="3" id="KW-1185">Reference proteome</keyword>
<keyword evidence="1" id="KW-0472">Membrane</keyword>
<evidence type="ECO:0000313" key="2">
    <source>
        <dbReference type="EMBL" id="SJZ48576.1"/>
    </source>
</evidence>
<feature type="transmembrane region" description="Helical" evidence="1">
    <location>
        <begin position="7"/>
        <end position="25"/>
    </location>
</feature>
<name>A0A1T4L1L0_9ENTE</name>
<reference evidence="2 3" key="1">
    <citation type="submission" date="2017-02" db="EMBL/GenBank/DDBJ databases">
        <authorList>
            <person name="Peterson S.W."/>
        </authorList>
    </citation>
    <scope>NUCLEOTIDE SEQUENCE [LARGE SCALE GENOMIC DNA]</scope>
    <source>
        <strain evidence="2 3">ATCC BAA-1030</strain>
    </source>
</reference>
<dbReference type="STRING" id="263852.SAMN02745116_00489"/>
<evidence type="ECO:0000256" key="1">
    <source>
        <dbReference type="SAM" id="Phobius"/>
    </source>
</evidence>
<dbReference type="Proteomes" id="UP000190328">
    <property type="component" value="Unassembled WGS sequence"/>
</dbReference>
<keyword evidence="1" id="KW-0812">Transmembrane</keyword>
<organism evidence="2 3">
    <name type="scientific">Pilibacter termitis</name>
    <dbReference type="NCBI Taxonomy" id="263852"/>
    <lineage>
        <taxon>Bacteria</taxon>
        <taxon>Bacillati</taxon>
        <taxon>Bacillota</taxon>
        <taxon>Bacilli</taxon>
        <taxon>Lactobacillales</taxon>
        <taxon>Enterococcaceae</taxon>
        <taxon>Pilibacter</taxon>
    </lineage>
</organism>
<proteinExistence type="predicted"/>
<dbReference type="EMBL" id="FUXI01000004">
    <property type="protein sequence ID" value="SJZ48576.1"/>
    <property type="molecule type" value="Genomic_DNA"/>
</dbReference>
<dbReference type="RefSeq" id="WP_078806453.1">
    <property type="nucleotide sequence ID" value="NZ_FUXI01000004.1"/>
</dbReference>
<dbReference type="AlphaFoldDB" id="A0A1T4L1L0"/>
<evidence type="ECO:0000313" key="3">
    <source>
        <dbReference type="Proteomes" id="UP000190328"/>
    </source>
</evidence>